<dbReference type="SUPFAM" id="SSF53790">
    <property type="entry name" value="Tetrapyrrole methylase"/>
    <property type="match status" value="1"/>
</dbReference>
<dbReference type="NCBIfam" id="TIGR00096">
    <property type="entry name" value="16S rRNA (cytidine(1402)-2'-O)-methyltransferase"/>
    <property type="match status" value="1"/>
</dbReference>
<evidence type="ECO:0000259" key="7">
    <source>
        <dbReference type="Pfam" id="PF00590"/>
    </source>
</evidence>
<comment type="subcellular location">
    <subcellularLocation>
        <location evidence="6">Cytoplasm</location>
    </subcellularLocation>
</comment>
<gene>
    <name evidence="6 8" type="primary">rsmI</name>
    <name evidence="8" type="ORF">P8192_04630</name>
</gene>
<comment type="function">
    <text evidence="6">Catalyzes the 2'-O-methylation of the ribose of cytidine 1402 (C1402) in 16S rRNA.</text>
</comment>
<dbReference type="RefSeq" id="WP_278158859.1">
    <property type="nucleotide sequence ID" value="NZ_CP121252.1"/>
</dbReference>
<comment type="similarity">
    <text evidence="6">Belongs to the methyltransferase superfamily. RsmI family.</text>
</comment>
<dbReference type="GO" id="GO:0008168">
    <property type="term" value="F:methyltransferase activity"/>
    <property type="evidence" value="ECO:0007669"/>
    <property type="project" value="UniProtKB-KW"/>
</dbReference>
<dbReference type="PIRSF" id="PIRSF005917">
    <property type="entry name" value="MTase_YraL"/>
    <property type="match status" value="1"/>
</dbReference>
<keyword evidence="4 6" id="KW-0808">Transferase</keyword>
<dbReference type="InterPro" id="IPR035996">
    <property type="entry name" value="4pyrrol_Methylase_sf"/>
</dbReference>
<dbReference type="InterPro" id="IPR014776">
    <property type="entry name" value="4pyrrole_Mease_sub2"/>
</dbReference>
<dbReference type="Gene3D" id="3.40.1010.10">
    <property type="entry name" value="Cobalt-precorrin-4 Transmethylase, Domain 1"/>
    <property type="match status" value="1"/>
</dbReference>
<protein>
    <recommendedName>
        <fullName evidence="6">Ribosomal RNA small subunit methyltransferase I</fullName>
        <ecNumber evidence="6">2.1.1.198</ecNumber>
    </recommendedName>
    <alternativeName>
        <fullName evidence="6">16S rRNA 2'-O-ribose C1402 methyltransferase</fullName>
    </alternativeName>
    <alternativeName>
        <fullName evidence="6">rRNA (cytidine-2'-O-)-methyltransferase RsmI</fullName>
    </alternativeName>
</protein>
<evidence type="ECO:0000256" key="5">
    <source>
        <dbReference type="ARBA" id="ARBA00022691"/>
    </source>
</evidence>
<evidence type="ECO:0000256" key="4">
    <source>
        <dbReference type="ARBA" id="ARBA00022679"/>
    </source>
</evidence>
<evidence type="ECO:0000256" key="1">
    <source>
        <dbReference type="ARBA" id="ARBA00022490"/>
    </source>
</evidence>
<organism evidence="8 9">
    <name type="scientific">Citricoccus muralis</name>
    <dbReference type="NCBI Taxonomy" id="169134"/>
    <lineage>
        <taxon>Bacteria</taxon>
        <taxon>Bacillati</taxon>
        <taxon>Actinomycetota</taxon>
        <taxon>Actinomycetes</taxon>
        <taxon>Micrococcales</taxon>
        <taxon>Micrococcaceae</taxon>
        <taxon>Citricoccus</taxon>
    </lineage>
</organism>
<dbReference type="CDD" id="cd11648">
    <property type="entry name" value="RsmI"/>
    <property type="match status" value="1"/>
</dbReference>
<dbReference type="EC" id="2.1.1.198" evidence="6"/>
<reference evidence="8 9" key="1">
    <citation type="submission" date="2023-04" db="EMBL/GenBank/DDBJ databases">
        <title>Funneling lignin-derived compounds into biodiesel using alkali-halophilic Citricoccus sp. P2.</title>
        <authorList>
            <person name="Luo C.-B."/>
        </authorList>
    </citation>
    <scope>NUCLEOTIDE SEQUENCE [LARGE SCALE GENOMIC DNA]</scope>
    <source>
        <strain evidence="8 9">P2</strain>
    </source>
</reference>
<dbReference type="InterPro" id="IPR008189">
    <property type="entry name" value="rRNA_ssu_MeTfrase_I"/>
</dbReference>
<dbReference type="InterPro" id="IPR018063">
    <property type="entry name" value="SAM_MeTrfase_RsmI_CS"/>
</dbReference>
<name>A0ABY8H8D2_9MICC</name>
<sequence>MGSIILAATPLGNIGDASARLRELLSTADVVAAEDTRTLAQLARALGTPIRGRTVAHHEHNEAHSAPELVRLAAEGATVVMVSDAGMPLVSDPGFRLVQAAVAAGVDVTCAPGPSAVTTALALSGLPSDRFAFDGFVPRKDGERRRWLSEVAEDSRTLVFFESPHRLAATLQAMSEVFGPDRPACVCRELTKLHEEVVRGHLAGLAEWAGAGTVRGEIVIVVQGHQPDQTTPDLETLVSVVEERVSAGEKLKSVVKEVAAAAPGVATRDLYNAVLARREA</sequence>
<dbReference type="Pfam" id="PF00590">
    <property type="entry name" value="TP_methylase"/>
    <property type="match status" value="1"/>
</dbReference>
<evidence type="ECO:0000313" key="8">
    <source>
        <dbReference type="EMBL" id="WFP17400.1"/>
    </source>
</evidence>
<dbReference type="PANTHER" id="PTHR46111:SF1">
    <property type="entry name" value="RIBOSOMAL RNA SMALL SUBUNIT METHYLTRANSFERASE I"/>
    <property type="match status" value="1"/>
</dbReference>
<dbReference type="Gene3D" id="3.30.950.10">
    <property type="entry name" value="Methyltransferase, Cobalt-precorrin-4 Transmethylase, Domain 2"/>
    <property type="match status" value="1"/>
</dbReference>
<dbReference type="GO" id="GO:0032259">
    <property type="term" value="P:methylation"/>
    <property type="evidence" value="ECO:0007669"/>
    <property type="project" value="UniProtKB-KW"/>
</dbReference>
<keyword evidence="5 6" id="KW-0949">S-adenosyl-L-methionine</keyword>
<proteinExistence type="inferred from homology"/>
<evidence type="ECO:0000256" key="3">
    <source>
        <dbReference type="ARBA" id="ARBA00022603"/>
    </source>
</evidence>
<evidence type="ECO:0000256" key="2">
    <source>
        <dbReference type="ARBA" id="ARBA00022552"/>
    </source>
</evidence>
<evidence type="ECO:0000256" key="6">
    <source>
        <dbReference type="HAMAP-Rule" id="MF_01877"/>
    </source>
</evidence>
<dbReference type="EMBL" id="CP121252">
    <property type="protein sequence ID" value="WFP17400.1"/>
    <property type="molecule type" value="Genomic_DNA"/>
</dbReference>
<keyword evidence="9" id="KW-1185">Reference proteome</keyword>
<dbReference type="Proteomes" id="UP001219037">
    <property type="component" value="Chromosome"/>
</dbReference>
<feature type="domain" description="Tetrapyrrole methylase" evidence="7">
    <location>
        <begin position="4"/>
        <end position="205"/>
    </location>
</feature>
<dbReference type="PANTHER" id="PTHR46111">
    <property type="entry name" value="RIBOSOMAL RNA SMALL SUBUNIT METHYLTRANSFERASE I"/>
    <property type="match status" value="1"/>
</dbReference>
<dbReference type="PROSITE" id="PS01296">
    <property type="entry name" value="RSMI"/>
    <property type="match status" value="1"/>
</dbReference>
<dbReference type="InterPro" id="IPR014777">
    <property type="entry name" value="4pyrrole_Mease_sub1"/>
</dbReference>
<dbReference type="HAMAP" id="MF_01877">
    <property type="entry name" value="16SrRNA_methyltr_I"/>
    <property type="match status" value="1"/>
</dbReference>
<keyword evidence="1 6" id="KW-0963">Cytoplasm</keyword>
<keyword evidence="2 6" id="KW-0698">rRNA processing</keyword>
<accession>A0ABY8H8D2</accession>
<evidence type="ECO:0000313" key="9">
    <source>
        <dbReference type="Proteomes" id="UP001219037"/>
    </source>
</evidence>
<keyword evidence="3 6" id="KW-0489">Methyltransferase</keyword>
<dbReference type="InterPro" id="IPR000878">
    <property type="entry name" value="4pyrrol_Mease"/>
</dbReference>
<comment type="catalytic activity">
    <reaction evidence="6">
        <text>cytidine(1402) in 16S rRNA + S-adenosyl-L-methionine = 2'-O-methylcytidine(1402) in 16S rRNA + S-adenosyl-L-homocysteine + H(+)</text>
        <dbReference type="Rhea" id="RHEA:42924"/>
        <dbReference type="Rhea" id="RHEA-COMP:10285"/>
        <dbReference type="Rhea" id="RHEA-COMP:10286"/>
        <dbReference type="ChEBI" id="CHEBI:15378"/>
        <dbReference type="ChEBI" id="CHEBI:57856"/>
        <dbReference type="ChEBI" id="CHEBI:59789"/>
        <dbReference type="ChEBI" id="CHEBI:74495"/>
        <dbReference type="ChEBI" id="CHEBI:82748"/>
        <dbReference type="EC" id="2.1.1.198"/>
    </reaction>
</comment>